<dbReference type="STRING" id="882083.SacmaDRAFT_0576"/>
<comment type="subcellular location">
    <subcellularLocation>
        <location evidence="1">Cytoplasm</location>
    </subcellularLocation>
</comment>
<comment type="similarity">
    <text evidence="2">Belongs to the EspG family.</text>
</comment>
<dbReference type="Pfam" id="PF14011">
    <property type="entry name" value="ESX-1_EspG"/>
    <property type="match status" value="1"/>
</dbReference>
<dbReference type="Proteomes" id="UP000004926">
    <property type="component" value="Chromosome"/>
</dbReference>
<dbReference type="OrthoDB" id="3623746at2"/>
<dbReference type="AlphaFoldDB" id="H5X4D4"/>
<keyword evidence="6" id="KW-1185">Reference proteome</keyword>
<evidence type="ECO:0000256" key="2">
    <source>
        <dbReference type="ARBA" id="ARBA00006411"/>
    </source>
</evidence>
<evidence type="ECO:0000256" key="4">
    <source>
        <dbReference type="ARBA" id="ARBA00023186"/>
    </source>
</evidence>
<keyword evidence="3" id="KW-0963">Cytoplasm</keyword>
<reference evidence="5 6" key="1">
    <citation type="journal article" date="2012" name="Stand. Genomic Sci.">
        <title>Genome sequence of the ocean sediment bacterium Saccharomonospora marina type strain (XMU15(T)).</title>
        <authorList>
            <person name="Klenk H.P."/>
            <person name="Lu M."/>
            <person name="Lucas S."/>
            <person name="Lapidus A."/>
            <person name="Copeland A."/>
            <person name="Pitluck S."/>
            <person name="Goodwin L.A."/>
            <person name="Han C."/>
            <person name="Tapia R."/>
            <person name="Brambilla E.M."/>
            <person name="Potter G."/>
            <person name="Land M."/>
            <person name="Ivanova N."/>
            <person name="Rohde M."/>
            <person name="Goker M."/>
            <person name="Detter J.C."/>
            <person name="Li W.J."/>
            <person name="Kyrpides N.C."/>
            <person name="Woyke T."/>
        </authorList>
    </citation>
    <scope>NUCLEOTIDE SEQUENCE [LARGE SCALE GENOMIC DNA]</scope>
    <source>
        <strain evidence="5 6">XMU15</strain>
    </source>
</reference>
<dbReference type="PROSITE" id="PS51257">
    <property type="entry name" value="PROKAR_LIPOPROTEIN"/>
    <property type="match status" value="1"/>
</dbReference>
<gene>
    <name evidence="5" type="ORF">SacmaDRAFT_0576</name>
</gene>
<keyword evidence="4" id="KW-0143">Chaperone</keyword>
<protein>
    <recommendedName>
        <fullName evidence="7">ESX secretion-associated protein EspG</fullName>
    </recommendedName>
</protein>
<sequence length="232" mass="24804">MRVELSLDTLLTAMSLAGCGEAHLIFAGGERYVPPSATDRVRREALDELAPLGLATGGGLDRDFEDALRTLGQPHTEYIAHVRAGDRQYGLLVAVRGRSATIAVREGARVRLNRARETDYAAMLVALLPAAAPADFTPFSVPRQEIRGEPTSHDARELASILARPSDGLGYLHVARRASGKRRTEATDAVCYVDAEAGRVGIAPTGGDHVAVFPGDETRLTARLAAVRATLR</sequence>
<name>H5X4D4_9PSEU</name>
<evidence type="ECO:0000256" key="3">
    <source>
        <dbReference type="ARBA" id="ARBA00022490"/>
    </source>
</evidence>
<dbReference type="InterPro" id="IPR025734">
    <property type="entry name" value="EspG"/>
</dbReference>
<dbReference type="eggNOG" id="ENOG5034B3T">
    <property type="taxonomic scope" value="Bacteria"/>
</dbReference>
<proteinExistence type="inferred from homology"/>
<dbReference type="EMBL" id="CM001439">
    <property type="protein sequence ID" value="EHR48877.1"/>
    <property type="molecule type" value="Genomic_DNA"/>
</dbReference>
<accession>H5X4D4</accession>
<dbReference type="RefSeq" id="WP_009152267.1">
    <property type="nucleotide sequence ID" value="NZ_CM001439.1"/>
</dbReference>
<organism evidence="5 6">
    <name type="scientific">Saccharomonospora marina XMU15</name>
    <dbReference type="NCBI Taxonomy" id="882083"/>
    <lineage>
        <taxon>Bacteria</taxon>
        <taxon>Bacillati</taxon>
        <taxon>Actinomycetota</taxon>
        <taxon>Actinomycetes</taxon>
        <taxon>Pseudonocardiales</taxon>
        <taxon>Pseudonocardiaceae</taxon>
        <taxon>Saccharomonospora</taxon>
    </lineage>
</organism>
<evidence type="ECO:0000313" key="5">
    <source>
        <dbReference type="EMBL" id="EHR48877.1"/>
    </source>
</evidence>
<evidence type="ECO:0000256" key="1">
    <source>
        <dbReference type="ARBA" id="ARBA00004496"/>
    </source>
</evidence>
<evidence type="ECO:0008006" key="7">
    <source>
        <dbReference type="Google" id="ProtNLM"/>
    </source>
</evidence>
<evidence type="ECO:0000313" key="6">
    <source>
        <dbReference type="Proteomes" id="UP000004926"/>
    </source>
</evidence>
<dbReference type="HOGENOM" id="CLU_088487_1_1_11"/>